<evidence type="ECO:0000313" key="3">
    <source>
        <dbReference type="Proteomes" id="UP000034492"/>
    </source>
</evidence>
<keyword evidence="1" id="KW-1133">Transmembrane helix</keyword>
<dbReference type="AlphaFoldDB" id="A0A0G0FAP9"/>
<evidence type="ECO:0000313" key="2">
    <source>
        <dbReference type="EMBL" id="KKQ10590.1"/>
    </source>
</evidence>
<name>A0A0G0FAP9_9BACT</name>
<dbReference type="Proteomes" id="UP000034492">
    <property type="component" value="Unassembled WGS sequence"/>
</dbReference>
<gene>
    <name evidence="2" type="ORF">US19_C0002G0009</name>
</gene>
<keyword evidence="1" id="KW-0472">Membrane</keyword>
<keyword evidence="1" id="KW-0812">Transmembrane</keyword>
<sequence>MVVRKSSKFGRITNLQDFLKEKSLIFIIFLGIVWEIYVFIRFPKQAWVEGLLEAWYAYKGLVFYKDFTTTYLPFLHLTMMPFHVIFGFTQTPTLVLSPIVSIMTFLTIIIFSWRFLSGWYKYIPPLFFLFWDPILNENHFSTASFQGLINTMLLTIWVFWFKNPKKIYLFWLGFLSSVNFLSLQMIFPFIGFIFLSVIFYYFKKFIGIKDILLYVVGFLIPLLVVVLYFVYNNALWDLYYWNVLYYLRDYPYAESFGRGFTNILIFFAIFSPVFSFLPFYFLNKLQNKTKDKLRIFTFYEYLFMYGSVISLVLTFWFAIFHPVRFQIGMPLSAIILGIYLNDFWNESKLKIANFMILGLIILLNIWVSAEYIIPKYKQMFNYPQNHNLLTAVYKNDPMYDIIEWIKANSRESDKIIFLADPLFYLETNRLPAHRRATKNLPFLWLPLEGLDGELRSSPPDYWVIDERLVNDRFIEYGYPEVSDFFNKAYGCEPIVFKKDYFTVRKQVSEEGICF</sequence>
<feature type="transmembrane region" description="Helical" evidence="1">
    <location>
        <begin position="351"/>
        <end position="373"/>
    </location>
</feature>
<accession>A0A0G0FAP9</accession>
<feature type="transmembrane region" description="Helical" evidence="1">
    <location>
        <begin position="181"/>
        <end position="202"/>
    </location>
</feature>
<protein>
    <recommendedName>
        <fullName evidence="4">Glycosyltransferase RgtA/B/C/D-like domain-containing protein</fullName>
    </recommendedName>
</protein>
<feature type="transmembrane region" description="Helical" evidence="1">
    <location>
        <begin position="211"/>
        <end position="231"/>
    </location>
</feature>
<feature type="transmembrane region" description="Helical" evidence="1">
    <location>
        <begin position="142"/>
        <end position="161"/>
    </location>
</feature>
<evidence type="ECO:0000256" key="1">
    <source>
        <dbReference type="SAM" id="Phobius"/>
    </source>
</evidence>
<comment type="caution">
    <text evidence="2">The sequence shown here is derived from an EMBL/GenBank/DDBJ whole genome shotgun (WGS) entry which is preliminary data.</text>
</comment>
<feature type="transmembrane region" description="Helical" evidence="1">
    <location>
        <begin position="21"/>
        <end position="40"/>
    </location>
</feature>
<feature type="transmembrane region" description="Helical" evidence="1">
    <location>
        <begin position="95"/>
        <end position="113"/>
    </location>
</feature>
<reference evidence="2 3" key="1">
    <citation type="journal article" date="2015" name="Nature">
        <title>rRNA introns, odd ribosomes, and small enigmatic genomes across a large radiation of phyla.</title>
        <authorList>
            <person name="Brown C.T."/>
            <person name="Hug L.A."/>
            <person name="Thomas B.C."/>
            <person name="Sharon I."/>
            <person name="Castelle C.J."/>
            <person name="Singh A."/>
            <person name="Wilkins M.J."/>
            <person name="Williams K.H."/>
            <person name="Banfield J.F."/>
        </authorList>
    </citation>
    <scope>NUCLEOTIDE SEQUENCE [LARGE SCALE GENOMIC DNA]</scope>
</reference>
<evidence type="ECO:0008006" key="4">
    <source>
        <dbReference type="Google" id="ProtNLM"/>
    </source>
</evidence>
<proteinExistence type="predicted"/>
<feature type="transmembrane region" description="Helical" evidence="1">
    <location>
        <begin position="302"/>
        <end position="319"/>
    </location>
</feature>
<organism evidence="2 3">
    <name type="scientific">Candidatus Daviesbacteria bacterium GW2011_GWB1_36_5</name>
    <dbReference type="NCBI Taxonomy" id="1618426"/>
    <lineage>
        <taxon>Bacteria</taxon>
        <taxon>Candidatus Daviesiibacteriota</taxon>
    </lineage>
</organism>
<feature type="transmembrane region" description="Helical" evidence="1">
    <location>
        <begin position="325"/>
        <end position="344"/>
    </location>
</feature>
<feature type="transmembrane region" description="Helical" evidence="1">
    <location>
        <begin position="260"/>
        <end position="282"/>
    </location>
</feature>
<dbReference type="EMBL" id="LBSA01000002">
    <property type="protein sequence ID" value="KKQ10590.1"/>
    <property type="molecule type" value="Genomic_DNA"/>
</dbReference>